<sequence>MPVLIMLCAYNRARSQHSIFDREINPLPSFLIRSIHNKIYPHRLDGGGGKSRTEVKQMVQFVQ</sequence>
<name>A0ABD3QKL1_9STRA</name>
<proteinExistence type="predicted"/>
<protein>
    <submittedName>
        <fullName evidence="1">Uncharacterized protein</fullName>
    </submittedName>
</protein>
<dbReference type="AlphaFoldDB" id="A0ABD3QKL1"/>
<reference evidence="1 2" key="1">
    <citation type="submission" date="2024-10" db="EMBL/GenBank/DDBJ databases">
        <title>Updated reference genomes for cyclostephanoid diatoms.</title>
        <authorList>
            <person name="Roberts W.R."/>
            <person name="Alverson A.J."/>
        </authorList>
    </citation>
    <scope>NUCLEOTIDE SEQUENCE [LARGE SCALE GENOMIC DNA]</scope>
    <source>
        <strain evidence="1 2">AJA276-08</strain>
    </source>
</reference>
<dbReference type="EMBL" id="JALLAZ020000230">
    <property type="protein sequence ID" value="KAL3800076.1"/>
    <property type="molecule type" value="Genomic_DNA"/>
</dbReference>
<comment type="caution">
    <text evidence="1">The sequence shown here is derived from an EMBL/GenBank/DDBJ whole genome shotgun (WGS) entry which is preliminary data.</text>
</comment>
<keyword evidence="2" id="KW-1185">Reference proteome</keyword>
<organism evidence="1 2">
    <name type="scientific">Stephanodiscus triporus</name>
    <dbReference type="NCBI Taxonomy" id="2934178"/>
    <lineage>
        <taxon>Eukaryota</taxon>
        <taxon>Sar</taxon>
        <taxon>Stramenopiles</taxon>
        <taxon>Ochrophyta</taxon>
        <taxon>Bacillariophyta</taxon>
        <taxon>Coscinodiscophyceae</taxon>
        <taxon>Thalassiosirophycidae</taxon>
        <taxon>Stephanodiscales</taxon>
        <taxon>Stephanodiscaceae</taxon>
        <taxon>Stephanodiscus</taxon>
    </lineage>
</organism>
<accession>A0ABD3QKL1</accession>
<evidence type="ECO:0000313" key="2">
    <source>
        <dbReference type="Proteomes" id="UP001530315"/>
    </source>
</evidence>
<evidence type="ECO:0000313" key="1">
    <source>
        <dbReference type="EMBL" id="KAL3800076.1"/>
    </source>
</evidence>
<dbReference type="Proteomes" id="UP001530315">
    <property type="component" value="Unassembled WGS sequence"/>
</dbReference>
<gene>
    <name evidence="1" type="ORF">ACHAW5_004443</name>
</gene>